<dbReference type="PRINTS" id="PR00081">
    <property type="entry name" value="GDHRDH"/>
</dbReference>
<dbReference type="CDD" id="cd05333">
    <property type="entry name" value="BKR_SDR_c"/>
    <property type="match status" value="1"/>
</dbReference>
<dbReference type="PANTHER" id="PTHR42879">
    <property type="entry name" value="3-OXOACYL-(ACYL-CARRIER-PROTEIN) REDUCTASE"/>
    <property type="match status" value="1"/>
</dbReference>
<evidence type="ECO:0000313" key="3">
    <source>
        <dbReference type="EMBL" id="GGK74900.1"/>
    </source>
</evidence>
<sequence length="257" mass="26731">MVGTCPRYDYGVPVNDSTTAAPQPQAVLVTGGNRGIGLAIARSFAEAGHDVVVTHRSGQPPEGLRGVVCDVTDTASVDRAFTEAEEILGRPVEVLVANAGITKDGLLMRMSDEDFDAVLDTNLTGAFRCARRAVKGMIRARHGRIVLISSVVGLLGGAGQTNYSASKAGLVGLARSITRELGGRGITANVVAPGFIETEMTEQLSEDLQKSYRASIPAGRFATADEVARVVRWVAGPDAAYVSGAVIPVDGGLGMGH</sequence>
<name>A0ABQ2FAM2_9MICO</name>
<comment type="similarity">
    <text evidence="1">Belongs to the short-chain dehydrogenases/reductases (SDR) family.</text>
</comment>
<gene>
    <name evidence="3" type="ORF">GCM10011509_24460</name>
</gene>
<dbReference type="InterPro" id="IPR002347">
    <property type="entry name" value="SDR_fam"/>
</dbReference>
<dbReference type="PRINTS" id="PR00080">
    <property type="entry name" value="SDRFAMILY"/>
</dbReference>
<organism evidence="3 4">
    <name type="scientific">Ornithinimicrobium pekingense</name>
    <dbReference type="NCBI Taxonomy" id="384677"/>
    <lineage>
        <taxon>Bacteria</taxon>
        <taxon>Bacillati</taxon>
        <taxon>Actinomycetota</taxon>
        <taxon>Actinomycetes</taxon>
        <taxon>Micrococcales</taxon>
        <taxon>Ornithinimicrobiaceae</taxon>
        <taxon>Ornithinimicrobium</taxon>
    </lineage>
</organism>
<accession>A0ABQ2FAM2</accession>
<keyword evidence="4" id="KW-1185">Reference proteome</keyword>
<dbReference type="Proteomes" id="UP000662111">
    <property type="component" value="Unassembled WGS sequence"/>
</dbReference>
<comment type="caution">
    <text evidence="3">The sequence shown here is derived from an EMBL/GenBank/DDBJ whole genome shotgun (WGS) entry which is preliminary data.</text>
</comment>
<feature type="domain" description="Ketoreductase" evidence="2">
    <location>
        <begin position="25"/>
        <end position="199"/>
    </location>
</feature>
<dbReference type="SMART" id="SM00822">
    <property type="entry name" value="PKS_KR"/>
    <property type="match status" value="1"/>
</dbReference>
<dbReference type="SUPFAM" id="SSF51735">
    <property type="entry name" value="NAD(P)-binding Rossmann-fold domains"/>
    <property type="match status" value="1"/>
</dbReference>
<reference evidence="4" key="1">
    <citation type="journal article" date="2019" name="Int. J. Syst. Evol. Microbiol.">
        <title>The Global Catalogue of Microorganisms (GCM) 10K type strain sequencing project: providing services to taxonomists for standard genome sequencing and annotation.</title>
        <authorList>
            <consortium name="The Broad Institute Genomics Platform"/>
            <consortium name="The Broad Institute Genome Sequencing Center for Infectious Disease"/>
            <person name="Wu L."/>
            <person name="Ma J."/>
        </authorList>
    </citation>
    <scope>NUCLEOTIDE SEQUENCE [LARGE SCALE GENOMIC DNA]</scope>
    <source>
        <strain evidence="4">CGMCC 1.5362</strain>
    </source>
</reference>
<evidence type="ECO:0000259" key="2">
    <source>
        <dbReference type="SMART" id="SM00822"/>
    </source>
</evidence>
<evidence type="ECO:0000313" key="4">
    <source>
        <dbReference type="Proteomes" id="UP000662111"/>
    </source>
</evidence>
<dbReference type="EMBL" id="BMLB01000005">
    <property type="protein sequence ID" value="GGK74900.1"/>
    <property type="molecule type" value="Genomic_DNA"/>
</dbReference>
<dbReference type="Gene3D" id="3.40.50.720">
    <property type="entry name" value="NAD(P)-binding Rossmann-like Domain"/>
    <property type="match status" value="1"/>
</dbReference>
<dbReference type="InterPro" id="IPR050259">
    <property type="entry name" value="SDR"/>
</dbReference>
<dbReference type="Pfam" id="PF13561">
    <property type="entry name" value="adh_short_C2"/>
    <property type="match status" value="1"/>
</dbReference>
<dbReference type="NCBIfam" id="NF009466">
    <property type="entry name" value="PRK12826.1-2"/>
    <property type="match status" value="1"/>
</dbReference>
<dbReference type="InterPro" id="IPR036291">
    <property type="entry name" value="NAD(P)-bd_dom_sf"/>
</dbReference>
<evidence type="ECO:0000256" key="1">
    <source>
        <dbReference type="ARBA" id="ARBA00006484"/>
    </source>
</evidence>
<dbReference type="InterPro" id="IPR057326">
    <property type="entry name" value="KR_dom"/>
</dbReference>
<dbReference type="PANTHER" id="PTHR42879:SF2">
    <property type="entry name" value="3-OXOACYL-[ACYL-CARRIER-PROTEIN] REDUCTASE FABG"/>
    <property type="match status" value="1"/>
</dbReference>
<proteinExistence type="inferred from homology"/>
<protein>
    <submittedName>
        <fullName evidence="3">Beta-ketoacyl-ACP reductase</fullName>
    </submittedName>
</protein>